<dbReference type="GO" id="GO:0005634">
    <property type="term" value="C:nucleus"/>
    <property type="evidence" value="ECO:0007669"/>
    <property type="project" value="TreeGrafter"/>
</dbReference>
<evidence type="ECO:0000259" key="2">
    <source>
        <dbReference type="PROSITE" id="PS50858"/>
    </source>
</evidence>
<dbReference type="InterPro" id="IPR035925">
    <property type="entry name" value="BSD_dom_sf"/>
</dbReference>
<dbReference type="GO" id="GO:0038203">
    <property type="term" value="P:TORC2 signaling"/>
    <property type="evidence" value="ECO:0007669"/>
    <property type="project" value="TreeGrafter"/>
</dbReference>
<sequence>MFSGITNQFSNLLSKTGAEGAEQAGEAGADNTSAVPVENTAAVDTTGTEAGVEGAEGAAKAGGVFSGVSSKVGGWLSNAPSMPSMPAMPNISMPAMPSMPSVSIPGLRKTHTQDEGAGVENEGLAASTEGIQPTERTGADGDEDDRSSATGGADSRPVSPTQLEADAENAGGVGNVMRSKGYNLFKNIQNEVSHVDMNEVTTKVTAGAKSFGSFLYSAVNKVGDKVKESVVHNPILDKFNKEQDAFIKSQGGAGGSGQCPWVGHQAEDKIKEEIMALSADRRNFVRAPPAGVEFEFNYDQSYPTALAMMNEDKQLEQMRFELVPKIITEENFWRNYFYRVSLIVEAGDLGTLGSENEFTKRASSDEETKNENSSESHEKSKTSTEIPKFKQRNDKNNKKPEKTKRISESEFVSDTLQTNQEDLEEVKEGMKKLGIDSLAKQALETNKNEEQWEKDLEAELQDYEVVNDGNDKVNWEKDVEELLDEEDLK</sequence>
<reference evidence="3" key="1">
    <citation type="submission" date="2018-04" db="EMBL/GenBank/DDBJ databases">
        <authorList>
            <person name="Go L.Y."/>
            <person name="Mitchell J.A."/>
        </authorList>
    </citation>
    <scope>NUCLEOTIDE SEQUENCE</scope>
    <source>
        <tissue evidence="3">Whole organism</tissue>
    </source>
</reference>
<dbReference type="GO" id="GO:0048172">
    <property type="term" value="P:regulation of short-term neuronal synaptic plasticity"/>
    <property type="evidence" value="ECO:0007669"/>
    <property type="project" value="TreeGrafter"/>
</dbReference>
<evidence type="ECO:0000256" key="1">
    <source>
        <dbReference type="SAM" id="MobiDB-lite"/>
    </source>
</evidence>
<dbReference type="GO" id="GO:0045202">
    <property type="term" value="C:synapse"/>
    <property type="evidence" value="ECO:0007669"/>
    <property type="project" value="TreeGrafter"/>
</dbReference>
<evidence type="ECO:0000313" key="4">
    <source>
        <dbReference type="EMBL" id="SSX18862.1"/>
    </source>
</evidence>
<dbReference type="VEuPathDB" id="VectorBase:CSON011066"/>
<organism evidence="4">
    <name type="scientific">Culicoides sonorensis</name>
    <name type="common">Biting midge</name>
    <dbReference type="NCBI Taxonomy" id="179676"/>
    <lineage>
        <taxon>Eukaryota</taxon>
        <taxon>Metazoa</taxon>
        <taxon>Ecdysozoa</taxon>
        <taxon>Arthropoda</taxon>
        <taxon>Hexapoda</taxon>
        <taxon>Insecta</taxon>
        <taxon>Pterygota</taxon>
        <taxon>Neoptera</taxon>
        <taxon>Endopterygota</taxon>
        <taxon>Diptera</taxon>
        <taxon>Nematocera</taxon>
        <taxon>Chironomoidea</taxon>
        <taxon>Ceratopogonidae</taxon>
        <taxon>Ceratopogoninae</taxon>
        <taxon>Culicoides</taxon>
        <taxon>Monoculicoides</taxon>
    </lineage>
</organism>
<proteinExistence type="predicted"/>
<dbReference type="PANTHER" id="PTHR16019">
    <property type="entry name" value="SYNAPSE-ASSOCIATED PROTEIN"/>
    <property type="match status" value="1"/>
</dbReference>
<name>A0A336LLE4_CULSO</name>
<protein>
    <submittedName>
        <fullName evidence="4">CSON011066 protein</fullName>
    </submittedName>
</protein>
<dbReference type="EMBL" id="UFQT01000046">
    <property type="protein sequence ID" value="SSX18862.1"/>
    <property type="molecule type" value="Genomic_DNA"/>
</dbReference>
<dbReference type="Pfam" id="PF03909">
    <property type="entry name" value="BSD"/>
    <property type="match status" value="1"/>
</dbReference>
<evidence type="ECO:0000313" key="3">
    <source>
        <dbReference type="EMBL" id="SSW98476.1"/>
    </source>
</evidence>
<feature type="compositionally biased region" description="Basic and acidic residues" evidence="1">
    <location>
        <begin position="357"/>
        <end position="408"/>
    </location>
</feature>
<dbReference type="AlphaFoldDB" id="A0A336LLE4"/>
<feature type="compositionally biased region" description="Low complexity" evidence="1">
    <location>
        <begin position="19"/>
        <end position="29"/>
    </location>
</feature>
<dbReference type="InterPro" id="IPR051494">
    <property type="entry name" value="BSD_domain-containing"/>
</dbReference>
<dbReference type="SMART" id="SM00751">
    <property type="entry name" value="BSD"/>
    <property type="match status" value="1"/>
</dbReference>
<dbReference type="EMBL" id="UFQS01000046">
    <property type="protein sequence ID" value="SSW98476.1"/>
    <property type="molecule type" value="Genomic_DNA"/>
</dbReference>
<accession>A0A336LLE4</accession>
<gene>
    <name evidence="4" type="primary">CSON011066</name>
</gene>
<dbReference type="PROSITE" id="PS50858">
    <property type="entry name" value="BSD"/>
    <property type="match status" value="1"/>
</dbReference>
<feature type="region of interest" description="Disordered" evidence="1">
    <location>
        <begin position="357"/>
        <end position="411"/>
    </location>
</feature>
<reference evidence="4" key="2">
    <citation type="submission" date="2018-07" db="EMBL/GenBank/DDBJ databases">
        <authorList>
            <person name="Quirk P.G."/>
            <person name="Krulwich T.A."/>
        </authorList>
    </citation>
    <scope>NUCLEOTIDE SEQUENCE</scope>
</reference>
<dbReference type="SUPFAM" id="SSF140383">
    <property type="entry name" value="BSD domain-like"/>
    <property type="match status" value="1"/>
</dbReference>
<dbReference type="PANTHER" id="PTHR16019:SF6">
    <property type="entry name" value="SYNAPSE-ASSOCIATED PROTEIN 1"/>
    <property type="match status" value="1"/>
</dbReference>
<feature type="region of interest" description="Disordered" evidence="1">
    <location>
        <begin position="19"/>
        <end position="39"/>
    </location>
</feature>
<dbReference type="GO" id="GO:0005794">
    <property type="term" value="C:Golgi apparatus"/>
    <property type="evidence" value="ECO:0007669"/>
    <property type="project" value="TreeGrafter"/>
</dbReference>
<feature type="region of interest" description="Disordered" evidence="1">
    <location>
        <begin position="104"/>
        <end position="174"/>
    </location>
</feature>
<feature type="domain" description="BSD" evidence="2">
    <location>
        <begin position="292"/>
        <end position="344"/>
    </location>
</feature>
<dbReference type="Gene3D" id="1.10.3970.10">
    <property type="entry name" value="BSD domain"/>
    <property type="match status" value="1"/>
</dbReference>
<dbReference type="InterPro" id="IPR005607">
    <property type="entry name" value="BSD_dom"/>
</dbReference>